<feature type="compositionally biased region" description="Basic and acidic residues" evidence="1">
    <location>
        <begin position="47"/>
        <end position="64"/>
    </location>
</feature>
<dbReference type="InterPro" id="IPR007995">
    <property type="entry name" value="DUF742"/>
</dbReference>
<dbReference type="Proteomes" id="UP001595947">
    <property type="component" value="Unassembled WGS sequence"/>
</dbReference>
<dbReference type="RefSeq" id="WP_378039528.1">
    <property type="nucleotide sequence ID" value="NZ_JBHSIV010000062.1"/>
</dbReference>
<dbReference type="PANTHER" id="PTHR36221:SF1">
    <property type="entry name" value="DUF742 DOMAIN-CONTAINING PROTEIN"/>
    <property type="match status" value="1"/>
</dbReference>
<protein>
    <submittedName>
        <fullName evidence="2">DUF742 domain-containing protein</fullName>
    </submittedName>
</protein>
<name>A0ABV9YTN3_9PSEU</name>
<comment type="caution">
    <text evidence="2">The sequence shown here is derived from an EMBL/GenBank/DDBJ whole genome shotgun (WGS) entry which is preliminary data.</text>
</comment>
<gene>
    <name evidence="2" type="ORF">ACFPBZ_28690</name>
</gene>
<evidence type="ECO:0000313" key="2">
    <source>
        <dbReference type="EMBL" id="MFC5066215.1"/>
    </source>
</evidence>
<keyword evidence="3" id="KW-1185">Reference proteome</keyword>
<feature type="compositionally biased region" description="Pro residues" evidence="1">
    <location>
        <begin position="76"/>
        <end position="89"/>
    </location>
</feature>
<reference evidence="3" key="1">
    <citation type="journal article" date="2019" name="Int. J. Syst. Evol. Microbiol.">
        <title>The Global Catalogue of Microorganisms (GCM) 10K type strain sequencing project: providing services to taxonomists for standard genome sequencing and annotation.</title>
        <authorList>
            <consortium name="The Broad Institute Genomics Platform"/>
            <consortium name="The Broad Institute Genome Sequencing Center for Infectious Disease"/>
            <person name="Wu L."/>
            <person name="Ma J."/>
        </authorList>
    </citation>
    <scope>NUCLEOTIDE SEQUENCE [LARGE SCALE GENOMIC DNA]</scope>
    <source>
        <strain evidence="3">CGMCC 4.7093</strain>
    </source>
</reference>
<dbReference type="Pfam" id="PF05331">
    <property type="entry name" value="DUF742"/>
    <property type="match status" value="1"/>
</dbReference>
<evidence type="ECO:0000313" key="3">
    <source>
        <dbReference type="Proteomes" id="UP001595947"/>
    </source>
</evidence>
<evidence type="ECO:0000256" key="1">
    <source>
        <dbReference type="SAM" id="MobiDB-lite"/>
    </source>
</evidence>
<dbReference type="EMBL" id="JBHSIV010000062">
    <property type="protein sequence ID" value="MFC5066215.1"/>
    <property type="molecule type" value="Genomic_DNA"/>
</dbReference>
<organism evidence="2 3">
    <name type="scientific">Actinomycetospora atypica</name>
    <dbReference type="NCBI Taxonomy" id="1290095"/>
    <lineage>
        <taxon>Bacteria</taxon>
        <taxon>Bacillati</taxon>
        <taxon>Actinomycetota</taxon>
        <taxon>Actinomycetes</taxon>
        <taxon>Pseudonocardiales</taxon>
        <taxon>Pseudonocardiaceae</taxon>
        <taxon>Actinomycetospora</taxon>
    </lineage>
</organism>
<dbReference type="PANTHER" id="PTHR36221">
    <property type="entry name" value="DUF742 DOMAIN-CONTAINING PROTEIN"/>
    <property type="match status" value="1"/>
</dbReference>
<feature type="region of interest" description="Disordered" evidence="1">
    <location>
        <begin position="1"/>
        <end position="146"/>
    </location>
</feature>
<accession>A0ABV9YTN3</accession>
<sequence length="253" mass="26546">MSQSDDDSFAHVLNGITGSPSRPGGRRGLFGRRRKADDADPGGPAGRGDDAVSDADREAARALDDAAGGAHRSPPGGVPLGPPSGPPPGGAQRLGWRPHTGRPVFPHGDPALPPTAPVDVAVGRHQWPDYPDGPRTGDEPPESSFVRPYAWTRGRTRPAYDLAIETLVSTTDQGRDPAQVTQYEHRMIADLCGEPKSVAEVAALLRLPLGVARVLLGDMAAHGSIVVHETASSTGDAPDLALMERVLSGLRRL</sequence>
<proteinExistence type="predicted"/>